<dbReference type="Proteomes" id="UP000605986">
    <property type="component" value="Unassembled WGS sequence"/>
</dbReference>
<evidence type="ECO:0000256" key="1">
    <source>
        <dbReference type="SAM" id="SignalP"/>
    </source>
</evidence>
<organism evidence="2 3">
    <name type="scientific">Fusarium austroafricanum</name>
    <dbReference type="NCBI Taxonomy" id="2364996"/>
    <lineage>
        <taxon>Eukaryota</taxon>
        <taxon>Fungi</taxon>
        <taxon>Dikarya</taxon>
        <taxon>Ascomycota</taxon>
        <taxon>Pezizomycotina</taxon>
        <taxon>Sordariomycetes</taxon>
        <taxon>Hypocreomycetidae</taxon>
        <taxon>Hypocreales</taxon>
        <taxon>Nectriaceae</taxon>
        <taxon>Fusarium</taxon>
        <taxon>Fusarium concolor species complex</taxon>
    </lineage>
</organism>
<keyword evidence="3" id="KW-1185">Reference proteome</keyword>
<name>A0A8H4P8B4_9HYPO</name>
<accession>A0A8H4P8B4</accession>
<feature type="signal peptide" evidence="1">
    <location>
        <begin position="1"/>
        <end position="16"/>
    </location>
</feature>
<reference evidence="2" key="1">
    <citation type="submission" date="2020-01" db="EMBL/GenBank/DDBJ databases">
        <title>Identification and distribution of gene clusters putatively required for synthesis of sphingolipid metabolism inhibitors in phylogenetically diverse species of the filamentous fungus Fusarium.</title>
        <authorList>
            <person name="Kim H.-S."/>
            <person name="Busman M."/>
            <person name="Brown D.W."/>
            <person name="Divon H."/>
            <person name="Uhlig S."/>
            <person name="Proctor R.H."/>
        </authorList>
    </citation>
    <scope>NUCLEOTIDE SEQUENCE</scope>
    <source>
        <strain evidence="2">NRRL 53441</strain>
    </source>
</reference>
<proteinExistence type="predicted"/>
<dbReference type="EMBL" id="JAADJG010000212">
    <property type="protein sequence ID" value="KAF4451682.1"/>
    <property type="molecule type" value="Genomic_DNA"/>
</dbReference>
<dbReference type="OrthoDB" id="5094728at2759"/>
<evidence type="ECO:0000313" key="2">
    <source>
        <dbReference type="EMBL" id="KAF4451682.1"/>
    </source>
</evidence>
<comment type="caution">
    <text evidence="2">The sequence shown here is derived from an EMBL/GenBank/DDBJ whole genome shotgun (WGS) entry which is preliminary data.</text>
</comment>
<sequence length="150" mass="16709">MSFFSLSLVPFAGVLSTGYALSTGTRGFNSFESRDVQADTISALSDVDGTADLVKFYETYITNQNTMQDWNATSMLEDYNQMSWKDEDLNRFIEISGQAYSVRGLDARSLEKRGKPGACAKCCKPFFLVFTICFLGCLADQRPALNLLIF</sequence>
<gene>
    <name evidence="2" type="ORF">F53441_5361</name>
</gene>
<keyword evidence="1" id="KW-0732">Signal</keyword>
<feature type="chain" id="PRO_5034046752" evidence="1">
    <location>
        <begin position="17"/>
        <end position="150"/>
    </location>
</feature>
<protein>
    <submittedName>
        <fullName evidence="2">Uncharacterized protein</fullName>
    </submittedName>
</protein>
<evidence type="ECO:0000313" key="3">
    <source>
        <dbReference type="Proteomes" id="UP000605986"/>
    </source>
</evidence>
<dbReference type="AlphaFoldDB" id="A0A8H4P8B4"/>